<sequence length="278" mass="29164">MSAGDVGTATGPVVRRLAARIRPPLLPLGILLILADALGVLRWTALLGIAVLLGAGLLERVRPPAAPLRVVESPVRGPWRALNSPATKVPSHGTHGLGQTWAIDLVLDPPDGSRPELGSGGQWRRPEEYPAFGTPLLSPVDGVVVRVHQRRRDHRARSGWVSLLYLIVVEGFVRSFGGARWIAGNHVVVRADDGVHAALVHLRRGSVRVRPGERVAAGQQLAECGNSGNSSEPHLHVQLCDSPHLAAAGGLPMAFRAGAPDGTDGLPANGELLGATGS</sequence>
<organism evidence="3 4">
    <name type="scientific">Modestobacter roseus</name>
    <dbReference type="NCBI Taxonomy" id="1181884"/>
    <lineage>
        <taxon>Bacteria</taxon>
        <taxon>Bacillati</taxon>
        <taxon>Actinomycetota</taxon>
        <taxon>Actinomycetes</taxon>
        <taxon>Geodermatophilales</taxon>
        <taxon>Geodermatophilaceae</taxon>
        <taxon>Modestobacter</taxon>
    </lineage>
</organism>
<dbReference type="Proteomes" id="UP000321490">
    <property type="component" value="Unassembled WGS sequence"/>
</dbReference>
<proteinExistence type="predicted"/>
<evidence type="ECO:0000313" key="3">
    <source>
        <dbReference type="EMBL" id="TWH73947.1"/>
    </source>
</evidence>
<accession>A0A562ISE4</accession>
<dbReference type="Gene3D" id="2.70.70.10">
    <property type="entry name" value="Glucose Permease (Domain IIA)"/>
    <property type="match status" value="1"/>
</dbReference>
<dbReference type="CDD" id="cd12797">
    <property type="entry name" value="M23_peptidase"/>
    <property type="match status" value="1"/>
</dbReference>
<keyword evidence="4" id="KW-1185">Reference proteome</keyword>
<keyword evidence="1" id="KW-0812">Transmembrane</keyword>
<dbReference type="InterPro" id="IPR016047">
    <property type="entry name" value="M23ase_b-sheet_dom"/>
</dbReference>
<dbReference type="InterPro" id="IPR011055">
    <property type="entry name" value="Dup_hybrid_motif"/>
</dbReference>
<dbReference type="PANTHER" id="PTHR21666">
    <property type="entry name" value="PEPTIDASE-RELATED"/>
    <property type="match status" value="1"/>
</dbReference>
<dbReference type="Pfam" id="PF01551">
    <property type="entry name" value="Peptidase_M23"/>
    <property type="match status" value="1"/>
</dbReference>
<protein>
    <submittedName>
        <fullName evidence="3">Peptidase M23-like protein</fullName>
    </submittedName>
</protein>
<feature type="domain" description="M23ase beta-sheet core" evidence="2">
    <location>
        <begin position="170"/>
        <end position="239"/>
    </location>
</feature>
<feature type="transmembrane region" description="Helical" evidence="1">
    <location>
        <begin position="25"/>
        <end position="58"/>
    </location>
</feature>
<name>A0A562ISE4_9ACTN</name>
<reference evidence="3 4" key="1">
    <citation type="submission" date="2019-07" db="EMBL/GenBank/DDBJ databases">
        <title>R&amp;d 2014.</title>
        <authorList>
            <person name="Klenk H.-P."/>
        </authorList>
    </citation>
    <scope>NUCLEOTIDE SEQUENCE [LARGE SCALE GENOMIC DNA]</scope>
    <source>
        <strain evidence="3 4">DSM 45764</strain>
    </source>
</reference>
<dbReference type="SUPFAM" id="SSF51261">
    <property type="entry name" value="Duplicated hybrid motif"/>
    <property type="match status" value="1"/>
</dbReference>
<evidence type="ECO:0000259" key="2">
    <source>
        <dbReference type="Pfam" id="PF01551"/>
    </source>
</evidence>
<dbReference type="AlphaFoldDB" id="A0A562ISE4"/>
<dbReference type="GO" id="GO:0004222">
    <property type="term" value="F:metalloendopeptidase activity"/>
    <property type="evidence" value="ECO:0007669"/>
    <property type="project" value="TreeGrafter"/>
</dbReference>
<dbReference type="EMBL" id="VLKF01000001">
    <property type="protein sequence ID" value="TWH73947.1"/>
    <property type="molecule type" value="Genomic_DNA"/>
</dbReference>
<dbReference type="InterPro" id="IPR050570">
    <property type="entry name" value="Cell_wall_metabolism_enzyme"/>
</dbReference>
<evidence type="ECO:0000313" key="4">
    <source>
        <dbReference type="Proteomes" id="UP000321490"/>
    </source>
</evidence>
<keyword evidence="1" id="KW-1133">Transmembrane helix</keyword>
<keyword evidence="1" id="KW-0472">Membrane</keyword>
<dbReference type="RefSeq" id="WP_166521153.1">
    <property type="nucleotide sequence ID" value="NZ_ML762492.1"/>
</dbReference>
<evidence type="ECO:0000256" key="1">
    <source>
        <dbReference type="SAM" id="Phobius"/>
    </source>
</evidence>
<dbReference type="PANTHER" id="PTHR21666:SF270">
    <property type="entry name" value="MUREIN HYDROLASE ACTIVATOR ENVC"/>
    <property type="match status" value="1"/>
</dbReference>
<comment type="caution">
    <text evidence="3">The sequence shown here is derived from an EMBL/GenBank/DDBJ whole genome shotgun (WGS) entry which is preliminary data.</text>
</comment>
<gene>
    <name evidence="3" type="ORF">JD78_02476</name>
</gene>